<keyword evidence="10" id="KW-0131">Cell cycle</keyword>
<evidence type="ECO:0000256" key="1">
    <source>
        <dbReference type="ARBA" id="ARBA00004186"/>
    </source>
</evidence>
<dbReference type="InterPro" id="IPR030616">
    <property type="entry name" value="Aur-like"/>
</dbReference>
<dbReference type="GO" id="GO:0000122">
    <property type="term" value="P:negative regulation of transcription by RNA polymerase II"/>
    <property type="evidence" value="ECO:0007669"/>
    <property type="project" value="Ensembl"/>
</dbReference>
<dbReference type="GO" id="GO:0032206">
    <property type="term" value="P:positive regulation of telomere maintenance"/>
    <property type="evidence" value="ECO:0007669"/>
    <property type="project" value="Ensembl"/>
</dbReference>
<evidence type="ECO:0000256" key="9">
    <source>
        <dbReference type="ARBA" id="ARBA00022840"/>
    </source>
</evidence>
<dbReference type="GO" id="GO:1990758">
    <property type="term" value="P:mitotic sister chromatid biorientation"/>
    <property type="evidence" value="ECO:0007669"/>
    <property type="project" value="Ensembl"/>
</dbReference>
<comment type="subcellular location">
    <subcellularLocation>
        <location evidence="1">Cytoplasm</location>
        <location evidence="1">Cytoskeleton</location>
        <location evidence="1">Spindle</location>
    </subcellularLocation>
</comment>
<evidence type="ECO:0000256" key="8">
    <source>
        <dbReference type="ARBA" id="ARBA00022777"/>
    </source>
</evidence>
<dbReference type="Gene3D" id="1.10.510.10">
    <property type="entry name" value="Transferase(Phosphotransferase) domain 1"/>
    <property type="match status" value="1"/>
</dbReference>
<dbReference type="Proteomes" id="UP000233120">
    <property type="component" value="Unassembled WGS sequence"/>
</dbReference>
<evidence type="ECO:0000256" key="13">
    <source>
        <dbReference type="PIRSR" id="PIRSR630616-1"/>
    </source>
</evidence>
<evidence type="ECO:0000256" key="7">
    <source>
        <dbReference type="ARBA" id="ARBA00022776"/>
    </source>
</evidence>
<keyword evidence="7" id="KW-0498">Mitosis</keyword>
<dbReference type="GO" id="GO:0051256">
    <property type="term" value="P:mitotic spindle midzone assembly"/>
    <property type="evidence" value="ECO:0007669"/>
    <property type="project" value="Ensembl"/>
</dbReference>
<dbReference type="GO" id="GO:0010369">
    <property type="term" value="C:chromocenter"/>
    <property type="evidence" value="ECO:0007669"/>
    <property type="project" value="Ensembl"/>
</dbReference>
<dbReference type="GO" id="GO:0140896">
    <property type="term" value="P:cGAS/STING signaling pathway"/>
    <property type="evidence" value="ECO:0007669"/>
    <property type="project" value="Ensembl"/>
</dbReference>
<comment type="similarity">
    <text evidence="17">Belongs to the protein kinase superfamily.</text>
</comment>
<dbReference type="SUPFAM" id="SSF56112">
    <property type="entry name" value="Protein kinase-like (PK-like)"/>
    <property type="match status" value="1"/>
</dbReference>
<dbReference type="GO" id="GO:0005524">
    <property type="term" value="F:ATP binding"/>
    <property type="evidence" value="ECO:0007669"/>
    <property type="project" value="UniProtKB-UniRule"/>
</dbReference>
<dbReference type="PROSITE" id="PS00107">
    <property type="entry name" value="PROTEIN_KINASE_ATP"/>
    <property type="match status" value="1"/>
</dbReference>
<dbReference type="PANTHER" id="PTHR24350">
    <property type="entry name" value="SERINE/THREONINE-PROTEIN KINASE IAL-RELATED"/>
    <property type="match status" value="1"/>
</dbReference>
<dbReference type="GO" id="GO:0032133">
    <property type="term" value="C:chromosome passenger complex"/>
    <property type="evidence" value="ECO:0007669"/>
    <property type="project" value="Ensembl"/>
</dbReference>
<organism evidence="19 20">
    <name type="scientific">Macaca nemestrina</name>
    <name type="common">Pig-tailed macaque</name>
    <dbReference type="NCBI Taxonomy" id="9545"/>
    <lineage>
        <taxon>Eukaryota</taxon>
        <taxon>Metazoa</taxon>
        <taxon>Chordata</taxon>
        <taxon>Craniata</taxon>
        <taxon>Vertebrata</taxon>
        <taxon>Euteleostomi</taxon>
        <taxon>Mammalia</taxon>
        <taxon>Eutheria</taxon>
        <taxon>Euarchontoglires</taxon>
        <taxon>Primates</taxon>
        <taxon>Haplorrhini</taxon>
        <taxon>Catarrhini</taxon>
        <taxon>Cercopithecidae</taxon>
        <taxon>Cercopithecinae</taxon>
        <taxon>Macaca</taxon>
    </lineage>
</organism>
<evidence type="ECO:0000256" key="2">
    <source>
        <dbReference type="ARBA" id="ARBA00012513"/>
    </source>
</evidence>
<dbReference type="GO" id="GO:0030496">
    <property type="term" value="C:midbody"/>
    <property type="evidence" value="ECO:0007669"/>
    <property type="project" value="Ensembl"/>
</dbReference>
<dbReference type="GO" id="GO:0160049">
    <property type="term" value="P:negative regulation of cGAS/STING signaling pathway"/>
    <property type="evidence" value="ECO:0007669"/>
    <property type="project" value="Ensembl"/>
</dbReference>
<dbReference type="FunFam" id="3.30.200.20:FF:000042">
    <property type="entry name" value="Aurora kinase A"/>
    <property type="match status" value="1"/>
</dbReference>
<dbReference type="PROSITE" id="PS50011">
    <property type="entry name" value="PROTEIN_KINASE_DOM"/>
    <property type="match status" value="1"/>
</dbReference>
<evidence type="ECO:0000259" key="18">
    <source>
        <dbReference type="PROSITE" id="PS50011"/>
    </source>
</evidence>
<reference evidence="19" key="2">
    <citation type="submission" date="2025-09" db="UniProtKB">
        <authorList>
            <consortium name="Ensembl"/>
        </authorList>
    </citation>
    <scope>IDENTIFICATION</scope>
</reference>
<dbReference type="GO" id="GO:1901796">
    <property type="term" value="P:regulation of signal transduction by p53 class mediator"/>
    <property type="evidence" value="ECO:0007669"/>
    <property type="project" value="UniProtKB-ARBA"/>
</dbReference>
<dbReference type="InterPro" id="IPR008271">
    <property type="entry name" value="Ser/Thr_kinase_AS"/>
</dbReference>
<dbReference type="GO" id="GO:0000776">
    <property type="term" value="C:kinetochore"/>
    <property type="evidence" value="ECO:0007669"/>
    <property type="project" value="Ensembl"/>
</dbReference>
<dbReference type="Ensembl" id="ENSMNET00000031871.1">
    <property type="protein sequence ID" value="ENSMNEP00000007707.1"/>
    <property type="gene ID" value="ENSMNEG00000028418.1"/>
</dbReference>
<dbReference type="GO" id="GO:0044022">
    <property type="term" value="F:histone H3S28 kinase activity"/>
    <property type="evidence" value="ECO:0007669"/>
    <property type="project" value="Ensembl"/>
</dbReference>
<dbReference type="InterPro" id="IPR017441">
    <property type="entry name" value="Protein_kinase_ATP_BS"/>
</dbReference>
<dbReference type="STRING" id="9545.ENSMNEP00000007707"/>
<dbReference type="EC" id="2.7.11.1" evidence="2"/>
<dbReference type="GO" id="GO:0004712">
    <property type="term" value="F:protein serine/threonine/tyrosine kinase activity"/>
    <property type="evidence" value="ECO:0007669"/>
    <property type="project" value="UniProtKB-ARBA"/>
</dbReference>
<evidence type="ECO:0000256" key="15">
    <source>
        <dbReference type="PIRSR" id="PIRSR630616-3"/>
    </source>
</evidence>
<dbReference type="InterPro" id="IPR011009">
    <property type="entry name" value="Kinase-like_dom_sf"/>
</dbReference>
<dbReference type="SMART" id="SM00220">
    <property type="entry name" value="S_TKc"/>
    <property type="match status" value="1"/>
</dbReference>
<keyword evidence="9 14" id="KW-0067">ATP-binding</keyword>
<evidence type="ECO:0000256" key="4">
    <source>
        <dbReference type="ARBA" id="ARBA00022618"/>
    </source>
</evidence>
<feature type="binding site" evidence="14">
    <location>
        <begin position="238"/>
        <end position="239"/>
    </location>
    <ligand>
        <name>ATP</name>
        <dbReference type="ChEBI" id="CHEBI:30616"/>
    </ligand>
</feature>
<dbReference type="GO" id="GO:0045824">
    <property type="term" value="P:negative regulation of innate immune response"/>
    <property type="evidence" value="ECO:0007669"/>
    <property type="project" value="Ensembl"/>
</dbReference>
<dbReference type="GO" id="GO:0005654">
    <property type="term" value="C:nucleoplasm"/>
    <property type="evidence" value="ECO:0007669"/>
    <property type="project" value="Ensembl"/>
</dbReference>
<accession>A0A2K6B8G2</accession>
<dbReference type="PROSITE" id="PS00108">
    <property type="entry name" value="PROTEIN_KINASE_ST"/>
    <property type="match status" value="1"/>
</dbReference>
<dbReference type="GO" id="GO:0002903">
    <property type="term" value="P:negative regulation of B cell apoptotic process"/>
    <property type="evidence" value="ECO:0007669"/>
    <property type="project" value="Ensembl"/>
</dbReference>
<dbReference type="GO" id="GO:0032467">
    <property type="term" value="P:positive regulation of cytokinesis"/>
    <property type="evidence" value="ECO:0007669"/>
    <property type="project" value="Ensembl"/>
</dbReference>
<dbReference type="GO" id="GO:0034501">
    <property type="term" value="P:protein localization to kinetochore"/>
    <property type="evidence" value="ECO:0007669"/>
    <property type="project" value="Ensembl"/>
</dbReference>
<dbReference type="Bgee" id="ENSMNEG00000028418">
    <property type="expression patterns" value="Expressed in bone marrow and 6 other cell types or tissues"/>
</dbReference>
<evidence type="ECO:0000256" key="17">
    <source>
        <dbReference type="RuleBase" id="RU000304"/>
    </source>
</evidence>
<dbReference type="GO" id="GO:0097431">
    <property type="term" value="C:mitotic spindle pole"/>
    <property type="evidence" value="ECO:0007669"/>
    <property type="project" value="Ensembl"/>
</dbReference>
<comment type="catalytic activity">
    <reaction evidence="11">
        <text>L-threonyl-[protein] + ATP = O-phospho-L-threonyl-[protein] + ADP + H(+)</text>
        <dbReference type="Rhea" id="RHEA:46608"/>
        <dbReference type="Rhea" id="RHEA-COMP:11060"/>
        <dbReference type="Rhea" id="RHEA-COMP:11605"/>
        <dbReference type="ChEBI" id="CHEBI:15378"/>
        <dbReference type="ChEBI" id="CHEBI:30013"/>
        <dbReference type="ChEBI" id="CHEBI:30616"/>
        <dbReference type="ChEBI" id="CHEBI:61977"/>
        <dbReference type="ChEBI" id="CHEBI:456216"/>
        <dbReference type="EC" id="2.7.11.1"/>
    </reaction>
</comment>
<evidence type="ECO:0000256" key="16">
    <source>
        <dbReference type="PROSITE-ProRule" id="PRU10141"/>
    </source>
</evidence>
<evidence type="ECO:0000256" key="3">
    <source>
        <dbReference type="ARBA" id="ARBA00022527"/>
    </source>
</evidence>
<evidence type="ECO:0000256" key="11">
    <source>
        <dbReference type="ARBA" id="ARBA00047899"/>
    </source>
</evidence>
<feature type="binding site" evidence="14 16">
    <location>
        <position position="140"/>
    </location>
    <ligand>
        <name>ATP</name>
        <dbReference type="ChEBI" id="CHEBI:30616"/>
    </ligand>
</feature>
<evidence type="ECO:0000313" key="19">
    <source>
        <dbReference type="Ensembl" id="ENSMNEP00000007707.1"/>
    </source>
</evidence>
<dbReference type="GO" id="GO:1990023">
    <property type="term" value="C:mitotic spindle midzone"/>
    <property type="evidence" value="ECO:0007669"/>
    <property type="project" value="Ensembl"/>
</dbReference>
<keyword evidence="20" id="KW-1185">Reference proteome</keyword>
<dbReference type="GO" id="GO:0031117">
    <property type="term" value="P:positive regulation of microtubule depolymerization"/>
    <property type="evidence" value="ECO:0007669"/>
    <property type="project" value="Ensembl"/>
</dbReference>
<dbReference type="GO" id="GO:0044839">
    <property type="term" value="P:cell cycle G2/M phase transition"/>
    <property type="evidence" value="ECO:0007669"/>
    <property type="project" value="Ensembl"/>
</dbReference>
<dbReference type="Gene3D" id="3.30.200.20">
    <property type="entry name" value="Phosphorylase Kinase, domain 1"/>
    <property type="match status" value="1"/>
</dbReference>
<keyword evidence="4" id="KW-0132">Cell division</keyword>
<dbReference type="GeneTree" id="ENSGT00940000158980"/>
<dbReference type="GO" id="GO:0043687">
    <property type="term" value="P:post-translational protein modification"/>
    <property type="evidence" value="ECO:0007669"/>
    <property type="project" value="Ensembl"/>
</dbReference>
<evidence type="ECO:0000256" key="12">
    <source>
        <dbReference type="ARBA" id="ARBA00048679"/>
    </source>
</evidence>
<evidence type="ECO:0000256" key="14">
    <source>
        <dbReference type="PIRSR" id="PIRSR630616-2"/>
    </source>
</evidence>
<keyword evidence="5" id="KW-0808">Transferase</keyword>
<feature type="binding site" evidence="14">
    <location>
        <position position="121"/>
    </location>
    <ligand>
        <name>ATP</name>
        <dbReference type="ChEBI" id="CHEBI:30616"/>
    </ligand>
</feature>
<dbReference type="GO" id="GO:0034644">
    <property type="term" value="P:cellular response to UV"/>
    <property type="evidence" value="ECO:0007669"/>
    <property type="project" value="Ensembl"/>
</dbReference>
<dbReference type="GO" id="GO:0140273">
    <property type="term" value="P:repair of mitotic kinetochore microtubule attachment defect"/>
    <property type="evidence" value="ECO:0007669"/>
    <property type="project" value="Ensembl"/>
</dbReference>
<feature type="cross-link" description="Glycyl lysine isopeptide (Lys-Gly) (interchain with G-Cter in SUMO2)" evidence="15">
    <location>
        <position position="236"/>
    </location>
</feature>
<dbReference type="InterPro" id="IPR000719">
    <property type="entry name" value="Prot_kinase_dom"/>
</dbReference>
<dbReference type="Pfam" id="PF00069">
    <property type="entry name" value="Pkinase"/>
    <property type="match status" value="1"/>
</dbReference>
<dbReference type="AlphaFoldDB" id="A0A2K6B8G2"/>
<gene>
    <name evidence="19" type="primary">AURKB</name>
</gene>
<feature type="active site" description="Proton acceptor" evidence="13">
    <location>
        <position position="234"/>
    </location>
</feature>
<feature type="binding site" evidence="14">
    <location>
        <begin position="189"/>
        <end position="191"/>
    </location>
    <ligand>
        <name>ATP</name>
        <dbReference type="ChEBI" id="CHEBI:30616"/>
    </ligand>
</feature>
<evidence type="ECO:0000256" key="5">
    <source>
        <dbReference type="ARBA" id="ARBA00022679"/>
    </source>
</evidence>
<dbReference type="GO" id="GO:0062033">
    <property type="term" value="P:positive regulation of mitotic sister chromatid segregation"/>
    <property type="evidence" value="ECO:0007669"/>
    <property type="project" value="Ensembl"/>
</dbReference>
<evidence type="ECO:0000313" key="20">
    <source>
        <dbReference type="Proteomes" id="UP000233120"/>
    </source>
</evidence>
<proteinExistence type="inferred from homology"/>
<comment type="catalytic activity">
    <reaction evidence="12">
        <text>L-seryl-[protein] + ATP = O-phospho-L-seryl-[protein] + ADP + H(+)</text>
        <dbReference type="Rhea" id="RHEA:17989"/>
        <dbReference type="Rhea" id="RHEA-COMP:9863"/>
        <dbReference type="Rhea" id="RHEA-COMP:11604"/>
        <dbReference type="ChEBI" id="CHEBI:15378"/>
        <dbReference type="ChEBI" id="CHEBI:29999"/>
        <dbReference type="ChEBI" id="CHEBI:30616"/>
        <dbReference type="ChEBI" id="CHEBI:83421"/>
        <dbReference type="ChEBI" id="CHEBI:456216"/>
        <dbReference type="EC" id="2.7.11.1"/>
    </reaction>
</comment>
<feature type="binding site" evidence="14">
    <location>
        <position position="252"/>
    </location>
    <ligand>
        <name>ATP</name>
        <dbReference type="ChEBI" id="CHEBI:30616"/>
    </ligand>
</feature>
<reference evidence="19" key="1">
    <citation type="submission" date="2025-08" db="UniProtKB">
        <authorList>
            <consortium name="Ensembl"/>
        </authorList>
    </citation>
    <scope>IDENTIFICATION</scope>
</reference>
<keyword evidence="8" id="KW-0418">Kinase</keyword>
<dbReference type="GO" id="GO:1905116">
    <property type="term" value="P:positive regulation of lateral attachment of mitotic spindle microtubules to kinetochore"/>
    <property type="evidence" value="ECO:0007669"/>
    <property type="project" value="Ensembl"/>
</dbReference>
<dbReference type="GO" id="GO:0019900">
    <property type="term" value="F:kinase binding"/>
    <property type="evidence" value="ECO:0007669"/>
    <property type="project" value="Ensembl"/>
</dbReference>
<keyword evidence="3 17" id="KW-0723">Serine/threonine-protein kinase</keyword>
<dbReference type="FunFam" id="1.10.510.10:FF:000235">
    <property type="entry name" value="Serine/threonine-protein kinase ark1"/>
    <property type="match status" value="1"/>
</dbReference>
<keyword evidence="6 14" id="KW-0547">Nucleotide-binding</keyword>
<name>A0A2K6B8G2_MACNE</name>
<evidence type="ECO:0000256" key="10">
    <source>
        <dbReference type="ARBA" id="ARBA00023306"/>
    </source>
</evidence>
<dbReference type="GO" id="GO:0036089">
    <property type="term" value="P:cleavage furrow formation"/>
    <property type="evidence" value="ECO:0007669"/>
    <property type="project" value="Ensembl"/>
</dbReference>
<protein>
    <recommendedName>
        <fullName evidence="2">non-specific serine/threonine protein kinase</fullName>
        <ecNumber evidence="2">2.7.11.1</ecNumber>
    </recommendedName>
</protein>
<sequence length="378" mass="43115">MAQKENAYPWPYGRQTAPSGLSTLPQRVLRKEPVTPSALVLMSRSNVQPTGTWGKGERTDERLWEGLGMRRSSLLSFNLPVVSLAAPGQKVVENSSGTPNILMRHFTIDDFEIGRPLGKGKFGNVYLAREKKSHFIVALKVLFKSQIEKEGVEHQLRREIEIQAHLHHPNILRLYNYFYDRRRIYLILEYAPRGELYKELQKSRTFDEQRTATIMEELADALMYCHGKKVIHRDIKPENLLLGLKGELKIADFGWSVHAPSLRRKTMCGTLDYLPPEMIEGRTHNEKVDLWCIGVLCYELLVGNPPFESASHNETYRRIVKVDLKFPASVPTGAQDLISKLLRHNPSERLPLAQVSAHPWVRANSRRVLPPSALQSVA</sequence>
<dbReference type="CDD" id="cd14117">
    <property type="entry name" value="STKc_Aurora-B_like"/>
    <property type="match status" value="1"/>
</dbReference>
<feature type="domain" description="Protein kinase" evidence="18">
    <location>
        <begin position="111"/>
        <end position="361"/>
    </location>
</feature>
<evidence type="ECO:0000256" key="6">
    <source>
        <dbReference type="ARBA" id="ARBA00022741"/>
    </source>
</evidence>